<evidence type="ECO:0000313" key="3">
    <source>
        <dbReference type="Proteomes" id="UP000736787"/>
    </source>
</evidence>
<gene>
    <name evidence="2" type="ORF">PC117_g23699</name>
</gene>
<sequence>MLQPKVTFCAGCVGEASRLSALAVARYMARGPDSSKMLHTSSLLTSSGSTLS</sequence>
<dbReference type="EMBL" id="RCMK01001470">
    <property type="protein sequence ID" value="KAG2893722.1"/>
    <property type="molecule type" value="Genomic_DNA"/>
</dbReference>
<reference evidence="2" key="1">
    <citation type="submission" date="2018-10" db="EMBL/GenBank/DDBJ databases">
        <title>Effector identification in a new, highly contiguous assembly of the strawberry crown rot pathogen Phytophthora cactorum.</title>
        <authorList>
            <person name="Armitage A.D."/>
            <person name="Nellist C.F."/>
            <person name="Bates H."/>
            <person name="Vickerstaff R.J."/>
            <person name="Harrison R.J."/>
        </authorList>
    </citation>
    <scope>NUCLEOTIDE SEQUENCE</scope>
    <source>
        <strain evidence="2">4040</strain>
    </source>
</reference>
<name>A0A8T1K1H4_9STRA</name>
<proteinExistence type="predicted"/>
<organism evidence="2 3">
    <name type="scientific">Phytophthora cactorum</name>
    <dbReference type="NCBI Taxonomy" id="29920"/>
    <lineage>
        <taxon>Eukaryota</taxon>
        <taxon>Sar</taxon>
        <taxon>Stramenopiles</taxon>
        <taxon>Oomycota</taxon>
        <taxon>Peronosporomycetes</taxon>
        <taxon>Peronosporales</taxon>
        <taxon>Peronosporaceae</taxon>
        <taxon>Phytophthora</taxon>
    </lineage>
</organism>
<protein>
    <submittedName>
        <fullName evidence="2">Uncharacterized protein</fullName>
    </submittedName>
</protein>
<dbReference type="Proteomes" id="UP000736787">
    <property type="component" value="Unassembled WGS sequence"/>
</dbReference>
<accession>A0A8T1K1H4</accession>
<evidence type="ECO:0000313" key="2">
    <source>
        <dbReference type="EMBL" id="KAG2893722.1"/>
    </source>
</evidence>
<feature type="region of interest" description="Disordered" evidence="1">
    <location>
        <begin position="33"/>
        <end position="52"/>
    </location>
</feature>
<evidence type="ECO:0000256" key="1">
    <source>
        <dbReference type="SAM" id="MobiDB-lite"/>
    </source>
</evidence>
<comment type="caution">
    <text evidence="2">The sequence shown here is derived from an EMBL/GenBank/DDBJ whole genome shotgun (WGS) entry which is preliminary data.</text>
</comment>
<feature type="compositionally biased region" description="Low complexity" evidence="1">
    <location>
        <begin position="34"/>
        <end position="52"/>
    </location>
</feature>
<dbReference type="AlphaFoldDB" id="A0A8T1K1H4"/>